<dbReference type="Gene3D" id="3.40.1410.10">
    <property type="entry name" value="Chorismate lyase-like"/>
    <property type="match status" value="1"/>
</dbReference>
<name>A0ABT9L6V2_9ACTN</name>
<proteinExistence type="predicted"/>
<dbReference type="Pfam" id="PF07702">
    <property type="entry name" value="UTRA"/>
    <property type="match status" value="1"/>
</dbReference>
<protein>
    <submittedName>
        <fullName evidence="5">GntR family transcriptional regulator</fullName>
    </submittedName>
</protein>
<keyword evidence="2" id="KW-0238">DNA-binding</keyword>
<keyword evidence="6" id="KW-1185">Reference proteome</keyword>
<dbReference type="InterPro" id="IPR036390">
    <property type="entry name" value="WH_DNA-bd_sf"/>
</dbReference>
<organism evidence="5 6">
    <name type="scientific">Streptomyces demainii</name>
    <dbReference type="NCBI Taxonomy" id="588122"/>
    <lineage>
        <taxon>Bacteria</taxon>
        <taxon>Bacillati</taxon>
        <taxon>Actinomycetota</taxon>
        <taxon>Actinomycetes</taxon>
        <taxon>Kitasatosporales</taxon>
        <taxon>Streptomycetaceae</taxon>
        <taxon>Streptomyces</taxon>
    </lineage>
</organism>
<dbReference type="SMART" id="SM00866">
    <property type="entry name" value="UTRA"/>
    <property type="match status" value="1"/>
</dbReference>
<evidence type="ECO:0000313" key="6">
    <source>
        <dbReference type="Proteomes" id="UP001234880"/>
    </source>
</evidence>
<gene>
    <name evidence="5" type="ORF">JOF35_008776</name>
</gene>
<dbReference type="InterPro" id="IPR036388">
    <property type="entry name" value="WH-like_DNA-bd_sf"/>
</dbReference>
<keyword evidence="3" id="KW-0804">Transcription</keyword>
<reference evidence="5 6" key="1">
    <citation type="submission" date="2023-07" db="EMBL/GenBank/DDBJ databases">
        <title>Sequencing the genomes of 1000 actinobacteria strains.</title>
        <authorList>
            <person name="Klenk H.-P."/>
        </authorList>
    </citation>
    <scope>NUCLEOTIDE SEQUENCE [LARGE SCALE GENOMIC DNA]</scope>
    <source>
        <strain evidence="5 6">DSM 41600</strain>
    </source>
</reference>
<dbReference type="InterPro" id="IPR028978">
    <property type="entry name" value="Chorismate_lyase_/UTRA_dom_sf"/>
</dbReference>
<sequence>MARYEIEAEHLRRLIKSGEYGVGATLPRISELSEERRVSAATVRRALEMLEDEGLVRVVRGTGAVVQPPAPPRRRIQRGLLVERDPARGYVFPAAAYAGEPWTAHGKPRASMEPAPQTVADVLGVTLGAKTLRRRRITSPVGEPPFQIVDTWLSPSAVADAPQVAEPSTGPGGYLDRLEFDGGHGPIQWQERTTARMPSSEEARLLTISRSLPVFELVLIGTSSRTGQAVEATIRVIPADRVEMVADLQRAESAQWPVEPVS</sequence>
<evidence type="ECO:0000259" key="4">
    <source>
        <dbReference type="PROSITE" id="PS50949"/>
    </source>
</evidence>
<dbReference type="SMART" id="SM00345">
    <property type="entry name" value="HTH_GNTR"/>
    <property type="match status" value="1"/>
</dbReference>
<dbReference type="EMBL" id="JAURUE010000004">
    <property type="protein sequence ID" value="MDP9616418.1"/>
    <property type="molecule type" value="Genomic_DNA"/>
</dbReference>
<dbReference type="Pfam" id="PF00392">
    <property type="entry name" value="GntR"/>
    <property type="match status" value="1"/>
</dbReference>
<dbReference type="PRINTS" id="PR00035">
    <property type="entry name" value="HTHGNTR"/>
</dbReference>
<evidence type="ECO:0000256" key="1">
    <source>
        <dbReference type="ARBA" id="ARBA00023015"/>
    </source>
</evidence>
<evidence type="ECO:0000313" key="5">
    <source>
        <dbReference type="EMBL" id="MDP9616418.1"/>
    </source>
</evidence>
<dbReference type="InterPro" id="IPR011663">
    <property type="entry name" value="UTRA"/>
</dbReference>
<dbReference type="PANTHER" id="PTHR44846:SF17">
    <property type="entry name" value="GNTR-FAMILY TRANSCRIPTIONAL REGULATOR"/>
    <property type="match status" value="1"/>
</dbReference>
<comment type="caution">
    <text evidence="5">The sequence shown here is derived from an EMBL/GenBank/DDBJ whole genome shotgun (WGS) entry which is preliminary data.</text>
</comment>
<dbReference type="PANTHER" id="PTHR44846">
    <property type="entry name" value="MANNOSYL-D-GLYCERATE TRANSPORT/METABOLISM SYSTEM REPRESSOR MNGR-RELATED"/>
    <property type="match status" value="1"/>
</dbReference>
<dbReference type="SUPFAM" id="SSF46785">
    <property type="entry name" value="Winged helix' DNA-binding domain"/>
    <property type="match status" value="1"/>
</dbReference>
<dbReference type="SUPFAM" id="SSF64288">
    <property type="entry name" value="Chorismate lyase-like"/>
    <property type="match status" value="1"/>
</dbReference>
<dbReference type="Proteomes" id="UP001234880">
    <property type="component" value="Unassembled WGS sequence"/>
</dbReference>
<feature type="domain" description="HTH gntR-type" evidence="4">
    <location>
        <begin position="1"/>
        <end position="69"/>
    </location>
</feature>
<accession>A0ABT9L6V2</accession>
<dbReference type="InterPro" id="IPR050679">
    <property type="entry name" value="Bact_HTH_transcr_reg"/>
</dbReference>
<evidence type="ECO:0000256" key="3">
    <source>
        <dbReference type="ARBA" id="ARBA00023163"/>
    </source>
</evidence>
<evidence type="ECO:0000256" key="2">
    <source>
        <dbReference type="ARBA" id="ARBA00023125"/>
    </source>
</evidence>
<dbReference type="InterPro" id="IPR000524">
    <property type="entry name" value="Tscrpt_reg_HTH_GntR"/>
</dbReference>
<keyword evidence="1" id="KW-0805">Transcription regulation</keyword>
<dbReference type="CDD" id="cd07377">
    <property type="entry name" value="WHTH_GntR"/>
    <property type="match status" value="1"/>
</dbReference>
<dbReference type="Gene3D" id="1.10.10.10">
    <property type="entry name" value="Winged helix-like DNA-binding domain superfamily/Winged helix DNA-binding domain"/>
    <property type="match status" value="1"/>
</dbReference>
<dbReference type="RefSeq" id="WP_307112392.1">
    <property type="nucleotide sequence ID" value="NZ_JAURUE010000004.1"/>
</dbReference>
<dbReference type="PROSITE" id="PS50949">
    <property type="entry name" value="HTH_GNTR"/>
    <property type="match status" value="1"/>
</dbReference>